<dbReference type="AlphaFoldDB" id="A0AAD8X8J1"/>
<proteinExistence type="predicted"/>
<evidence type="ECO:0000313" key="2">
    <source>
        <dbReference type="EMBL" id="KAK1707134.1"/>
    </source>
</evidence>
<reference evidence="2" key="1">
    <citation type="submission" date="2021-12" db="EMBL/GenBank/DDBJ databases">
        <title>Comparative genomics, transcriptomics and evolutionary studies reveal genomic signatures of adaptation to plant cell wall in hemibiotrophic fungi.</title>
        <authorList>
            <consortium name="DOE Joint Genome Institute"/>
            <person name="Baroncelli R."/>
            <person name="Diaz J.F."/>
            <person name="Benocci T."/>
            <person name="Peng M."/>
            <person name="Battaglia E."/>
            <person name="Haridas S."/>
            <person name="Andreopoulos W."/>
            <person name="Labutti K."/>
            <person name="Pangilinan J."/>
            <person name="Floch G.L."/>
            <person name="Makela M.R."/>
            <person name="Henrissat B."/>
            <person name="Grigoriev I.V."/>
            <person name="Crouch J.A."/>
            <person name="De Vries R.P."/>
            <person name="Sukno S.A."/>
            <person name="Thon M.R."/>
        </authorList>
    </citation>
    <scope>NUCLEOTIDE SEQUENCE</scope>
    <source>
        <strain evidence="2">CBS 112980</strain>
    </source>
</reference>
<accession>A0AAD8X8J1</accession>
<evidence type="ECO:0000256" key="1">
    <source>
        <dbReference type="ARBA" id="ARBA00022801"/>
    </source>
</evidence>
<dbReference type="EMBL" id="JAHMHS010000217">
    <property type="protein sequence ID" value="KAK1707134.1"/>
    <property type="molecule type" value="Genomic_DNA"/>
</dbReference>
<dbReference type="GeneID" id="85396577"/>
<dbReference type="SUPFAM" id="SSF56281">
    <property type="entry name" value="Metallo-hydrolase/oxidoreductase"/>
    <property type="match status" value="1"/>
</dbReference>
<dbReference type="PANTHER" id="PTHR43546:SF9">
    <property type="entry name" value="L-ASCORBATE-6-PHOSPHATE LACTONASE ULAG-RELATED"/>
    <property type="match status" value="1"/>
</dbReference>
<dbReference type="PANTHER" id="PTHR43546">
    <property type="entry name" value="UPF0173 METAL-DEPENDENT HYDROLASE MJ1163-RELATED"/>
    <property type="match status" value="1"/>
</dbReference>
<organism evidence="2 3">
    <name type="scientific">Glomerella acutata</name>
    <name type="common">Colletotrichum acutatum</name>
    <dbReference type="NCBI Taxonomy" id="27357"/>
    <lineage>
        <taxon>Eukaryota</taxon>
        <taxon>Fungi</taxon>
        <taxon>Dikarya</taxon>
        <taxon>Ascomycota</taxon>
        <taxon>Pezizomycotina</taxon>
        <taxon>Sordariomycetes</taxon>
        <taxon>Hypocreomycetidae</taxon>
        <taxon>Glomerellales</taxon>
        <taxon>Glomerellaceae</taxon>
        <taxon>Colletotrichum</taxon>
        <taxon>Colletotrichum acutatum species complex</taxon>
    </lineage>
</organism>
<evidence type="ECO:0000313" key="3">
    <source>
        <dbReference type="Proteomes" id="UP001244207"/>
    </source>
</evidence>
<name>A0AAD8X8J1_GLOAC</name>
<dbReference type="Proteomes" id="UP001244207">
    <property type="component" value="Unassembled WGS sequence"/>
</dbReference>
<dbReference type="Gene3D" id="3.60.15.10">
    <property type="entry name" value="Ribonuclease Z/Hydroxyacylglutathione hydrolase-like"/>
    <property type="match status" value="1"/>
</dbReference>
<dbReference type="InterPro" id="IPR036866">
    <property type="entry name" value="RibonucZ/Hydroxyglut_hydro"/>
</dbReference>
<protein>
    <recommendedName>
        <fullName evidence="4">Metallo-beta-lactamase domain-containing protein</fullName>
    </recommendedName>
</protein>
<comment type="caution">
    <text evidence="2">The sequence shown here is derived from an EMBL/GenBank/DDBJ whole genome shotgun (WGS) entry which is preliminary data.</text>
</comment>
<sequence>MGLAVLENTKGSALQLGDLPVIDAVLLSHEDHPDNLDEIGRLLLDGRRVLTSQDGALLRVGGQDFEVTGVPCQHLPGETNGLPNIIYISGDTVYLEEIPKLLEKYHVSVAILNVDAIEVAISDPPLLVTMDGKQAARLFREIRADVLVPMHYESWAHFAENGDQLRAVFEQEGISGQVRWLEPGAKTKIF</sequence>
<evidence type="ECO:0008006" key="4">
    <source>
        <dbReference type="Google" id="ProtNLM"/>
    </source>
</evidence>
<gene>
    <name evidence="2" type="ORF">BDZ83DRAFT_724631</name>
</gene>
<dbReference type="RefSeq" id="XP_060357982.1">
    <property type="nucleotide sequence ID" value="XM_060512679.1"/>
</dbReference>
<keyword evidence="3" id="KW-1185">Reference proteome</keyword>
<dbReference type="InterPro" id="IPR050114">
    <property type="entry name" value="UPF0173_UPF0282_UlaG_hydrolase"/>
</dbReference>
<keyword evidence="1" id="KW-0378">Hydrolase</keyword>
<dbReference type="GO" id="GO:0016787">
    <property type="term" value="F:hydrolase activity"/>
    <property type="evidence" value="ECO:0007669"/>
    <property type="project" value="UniProtKB-KW"/>
</dbReference>